<dbReference type="InterPro" id="IPR000299">
    <property type="entry name" value="FERM_domain"/>
</dbReference>
<dbReference type="InterPro" id="IPR014352">
    <property type="entry name" value="FERM/acyl-CoA-bd_prot_sf"/>
</dbReference>
<feature type="domain" description="FERM" evidence="9">
    <location>
        <begin position="148"/>
        <end position="451"/>
    </location>
</feature>
<dbReference type="PANTHER" id="PTHR22692:SF24">
    <property type="entry name" value="MYOSIN VIIB"/>
    <property type="match status" value="1"/>
</dbReference>
<evidence type="ECO:0000313" key="11">
    <source>
        <dbReference type="EMBL" id="TNM98025.1"/>
    </source>
</evidence>
<dbReference type="GO" id="GO:0005524">
    <property type="term" value="F:ATP binding"/>
    <property type="evidence" value="ECO:0007669"/>
    <property type="project" value="UniProtKB-KW"/>
</dbReference>
<evidence type="ECO:0000256" key="8">
    <source>
        <dbReference type="ARBA" id="ARBA00023203"/>
    </source>
</evidence>
<evidence type="ECO:0000313" key="12">
    <source>
        <dbReference type="Proteomes" id="UP000516260"/>
    </source>
</evidence>
<dbReference type="Gene3D" id="1.20.80.10">
    <property type="match status" value="1"/>
</dbReference>
<dbReference type="Pfam" id="PF00373">
    <property type="entry name" value="FERM_M"/>
    <property type="match status" value="1"/>
</dbReference>
<dbReference type="InterPro" id="IPR038185">
    <property type="entry name" value="MyTH4_dom_sf"/>
</dbReference>
<dbReference type="Pfam" id="PF02174">
    <property type="entry name" value="IRS"/>
    <property type="match status" value="1"/>
</dbReference>
<evidence type="ECO:0000259" key="10">
    <source>
        <dbReference type="PROSITE" id="PS51016"/>
    </source>
</evidence>
<dbReference type="SUPFAM" id="SSF50729">
    <property type="entry name" value="PH domain-like"/>
    <property type="match status" value="1"/>
</dbReference>
<evidence type="ECO:0000256" key="6">
    <source>
        <dbReference type="ARBA" id="ARBA00022840"/>
    </source>
</evidence>
<dbReference type="Gene3D" id="2.30.29.30">
    <property type="entry name" value="Pleckstrin-homology domain (PH domain)/Phosphotyrosine-binding domain (PTB)"/>
    <property type="match status" value="1"/>
</dbReference>
<evidence type="ECO:0000256" key="5">
    <source>
        <dbReference type="ARBA" id="ARBA00022741"/>
    </source>
</evidence>
<name>A0A4Z2C0R2_9TELE</name>
<organism evidence="11 12">
    <name type="scientific">Takifugu bimaculatus</name>
    <dbReference type="NCBI Taxonomy" id="433685"/>
    <lineage>
        <taxon>Eukaryota</taxon>
        <taxon>Metazoa</taxon>
        <taxon>Chordata</taxon>
        <taxon>Craniata</taxon>
        <taxon>Vertebrata</taxon>
        <taxon>Euteleostomi</taxon>
        <taxon>Actinopterygii</taxon>
        <taxon>Neopterygii</taxon>
        <taxon>Teleostei</taxon>
        <taxon>Neoteleostei</taxon>
        <taxon>Acanthomorphata</taxon>
        <taxon>Eupercaria</taxon>
        <taxon>Tetraodontiformes</taxon>
        <taxon>Tetradontoidea</taxon>
        <taxon>Tetraodontidae</taxon>
        <taxon>Takifugu</taxon>
    </lineage>
</organism>
<dbReference type="Pfam" id="PF21989">
    <property type="entry name" value="RA_2"/>
    <property type="match status" value="1"/>
</dbReference>
<comment type="subcellular location">
    <subcellularLocation>
        <location evidence="1">Cytoplasm</location>
    </subcellularLocation>
</comment>
<feature type="domain" description="MyTH4" evidence="10">
    <location>
        <begin position="1"/>
        <end position="142"/>
    </location>
</feature>
<accession>A0A4Z2C0R2</accession>
<evidence type="ECO:0000256" key="4">
    <source>
        <dbReference type="ARBA" id="ARBA00022737"/>
    </source>
</evidence>
<evidence type="ECO:0000259" key="9">
    <source>
        <dbReference type="PROSITE" id="PS50057"/>
    </source>
</evidence>
<dbReference type="SUPFAM" id="SSF47031">
    <property type="entry name" value="Second domain of FERM"/>
    <property type="match status" value="1"/>
</dbReference>
<dbReference type="SMART" id="SM00295">
    <property type="entry name" value="B41"/>
    <property type="match status" value="1"/>
</dbReference>
<dbReference type="PROSITE" id="PS50057">
    <property type="entry name" value="FERM_3"/>
    <property type="match status" value="1"/>
</dbReference>
<dbReference type="SUPFAM" id="SSF54236">
    <property type="entry name" value="Ubiquitin-like"/>
    <property type="match status" value="1"/>
</dbReference>
<dbReference type="InterPro" id="IPR035963">
    <property type="entry name" value="FERM_2"/>
</dbReference>
<evidence type="ECO:0000256" key="1">
    <source>
        <dbReference type="ARBA" id="ARBA00004496"/>
    </source>
</evidence>
<proteinExistence type="inferred from homology"/>
<keyword evidence="6" id="KW-0067">ATP-binding</keyword>
<dbReference type="GO" id="GO:0005856">
    <property type="term" value="C:cytoskeleton"/>
    <property type="evidence" value="ECO:0007669"/>
    <property type="project" value="InterPro"/>
</dbReference>
<keyword evidence="5" id="KW-0547">Nucleotide-binding</keyword>
<dbReference type="SMART" id="SM00139">
    <property type="entry name" value="MyTH4"/>
    <property type="match status" value="1"/>
</dbReference>
<comment type="caution">
    <text evidence="11">The sequence shown here is derived from an EMBL/GenBank/DDBJ whole genome shotgun (WGS) entry which is preliminary data.</text>
</comment>
<dbReference type="PROSITE" id="PS51016">
    <property type="entry name" value="MYTH4"/>
    <property type="match status" value="1"/>
</dbReference>
<gene>
    <name evidence="11" type="ORF">fugu_014271</name>
</gene>
<dbReference type="Gene3D" id="1.25.40.530">
    <property type="entry name" value="MyTH4 domain"/>
    <property type="match status" value="1"/>
</dbReference>
<evidence type="ECO:0008006" key="13">
    <source>
        <dbReference type="Google" id="ProtNLM"/>
    </source>
</evidence>
<dbReference type="GO" id="GO:0003779">
    <property type="term" value="F:actin binding"/>
    <property type="evidence" value="ECO:0007669"/>
    <property type="project" value="UniProtKB-KW"/>
</dbReference>
<evidence type="ECO:0000256" key="3">
    <source>
        <dbReference type="ARBA" id="ARBA00022490"/>
    </source>
</evidence>
<evidence type="ECO:0000256" key="7">
    <source>
        <dbReference type="ARBA" id="ARBA00023175"/>
    </source>
</evidence>
<protein>
    <recommendedName>
        <fullName evidence="13">MyTH4 domain-containing protein</fullName>
    </recommendedName>
</protein>
<dbReference type="InterPro" id="IPR002404">
    <property type="entry name" value="IRS_PTB"/>
</dbReference>
<dbReference type="InterPro" id="IPR019748">
    <property type="entry name" value="FERM_central"/>
</dbReference>
<dbReference type="InterPro" id="IPR011993">
    <property type="entry name" value="PH-like_dom_sf"/>
</dbReference>
<keyword evidence="12" id="KW-1185">Reference proteome</keyword>
<dbReference type="InterPro" id="IPR029071">
    <property type="entry name" value="Ubiquitin-like_domsf"/>
</dbReference>
<comment type="similarity">
    <text evidence="2">Belongs to the TRAFAC class myosin-kinesin ATPase superfamily. Myosin family.</text>
</comment>
<evidence type="ECO:0000256" key="2">
    <source>
        <dbReference type="ARBA" id="ARBA00008314"/>
    </source>
</evidence>
<dbReference type="PANTHER" id="PTHR22692">
    <property type="entry name" value="MYOSIN VII, XV"/>
    <property type="match status" value="1"/>
</dbReference>
<dbReference type="EMBL" id="SWLE01000007">
    <property type="protein sequence ID" value="TNM98025.1"/>
    <property type="molecule type" value="Genomic_DNA"/>
</dbReference>
<dbReference type="Proteomes" id="UP000516260">
    <property type="component" value="Chromosome 15"/>
</dbReference>
<dbReference type="AlphaFoldDB" id="A0A4Z2C0R2"/>
<reference evidence="11 12" key="1">
    <citation type="submission" date="2019-04" db="EMBL/GenBank/DDBJ databases">
        <title>The sequence and de novo assembly of Takifugu bimaculatus genome using PacBio and Hi-C technologies.</title>
        <authorList>
            <person name="Xu P."/>
            <person name="Liu B."/>
            <person name="Zhou Z."/>
        </authorList>
    </citation>
    <scope>NUCLEOTIDE SEQUENCE [LARGE SCALE GENOMIC DNA]</scope>
    <source>
        <strain evidence="11">TB-2018</strain>
        <tissue evidence="11">Muscle</tissue>
    </source>
</reference>
<keyword evidence="4" id="KW-0677">Repeat</keyword>
<dbReference type="InterPro" id="IPR051567">
    <property type="entry name" value="Unconventional_Myosin_ATPase"/>
</dbReference>
<dbReference type="InterPro" id="IPR000857">
    <property type="entry name" value="MyTH4_dom"/>
</dbReference>
<dbReference type="GO" id="GO:0005737">
    <property type="term" value="C:cytoplasm"/>
    <property type="evidence" value="ECO:0007669"/>
    <property type="project" value="UniProtKB-SubCell"/>
</dbReference>
<dbReference type="Pfam" id="PF00784">
    <property type="entry name" value="MyTH4"/>
    <property type="match status" value="1"/>
</dbReference>
<keyword evidence="7" id="KW-0505">Motor protein</keyword>
<dbReference type="InterPro" id="IPR019749">
    <property type="entry name" value="Band_41_domain"/>
</dbReference>
<dbReference type="CDD" id="cd14473">
    <property type="entry name" value="FERM_B-lobe"/>
    <property type="match status" value="1"/>
</dbReference>
<keyword evidence="8" id="KW-0009">Actin-binding</keyword>
<sequence length="468" mass="54152">MKAPLFENVIQYSGEFLDLLLPPILRYMGDYPHHARNPIELTDQIFGPATQHDALKDEIYCQIMRQMTGNSNRSSMERGWQLMWLCTGLFPPSPALRSHARRFLESRARDQLAADCLQRLQEMLSKEPRRFPPDPVELEAIQQNSTRILHKVHFPNETNEIFEVTSTTTIRELCDSVASQLKLSSVNGYGLYLKTRKKVKSLEENQYFFDSTRQASHSLKKAKKAKEASAAAHLYLVMFKRKLWLNVIPGRDPVADLMFHFPQEVPKYLKGRHNCTREDMIHLGGLLFRIQVDSDKSQFVAIPKMLKDLVPADQINLMTPEDWKKHISSSYKDQSGITVQEAKIRFLKVASTWQTFGCSFFEAKQTCEESFPNAIVVVISKKGVGFMAPETKEELVTYPFSRITHYHARNEHFHMSIKTVMKCSKFVCETAKAEIIEDLLRSYISMYERQRLPPETTSSPEVYYDEFF</sequence>
<dbReference type="Gene3D" id="3.10.20.90">
    <property type="entry name" value="Phosphatidylinositol 3-kinase Catalytic Subunit, Chain A, domain 1"/>
    <property type="match status" value="1"/>
</dbReference>
<keyword evidence="3" id="KW-0963">Cytoplasm</keyword>